<evidence type="ECO:0008006" key="3">
    <source>
        <dbReference type="Google" id="ProtNLM"/>
    </source>
</evidence>
<dbReference type="Proteomes" id="UP000220797">
    <property type="component" value="Unassembled WGS sequence"/>
</dbReference>
<reference evidence="1" key="1">
    <citation type="submission" date="2015-04" db="EMBL/GenBank/DDBJ databases">
        <authorList>
            <consortium name="Pathogen Informatics"/>
        </authorList>
    </citation>
    <scope>NUCLEOTIDE SEQUENCE [LARGE SCALE GENOMIC DNA]</scope>
    <source>
        <strain evidence="1">8A</strain>
    </source>
</reference>
<keyword evidence="2" id="KW-1185">Reference proteome</keyword>
<dbReference type="Gene3D" id="2.130.10.30">
    <property type="entry name" value="Regulator of chromosome condensation 1/beta-lactamase-inhibitor protein II"/>
    <property type="match status" value="1"/>
</dbReference>
<dbReference type="GeneID" id="39732240"/>
<dbReference type="GO" id="GO:0005085">
    <property type="term" value="F:guanyl-nucleotide exchange factor activity"/>
    <property type="evidence" value="ECO:0007669"/>
    <property type="project" value="TreeGrafter"/>
</dbReference>
<accession>A0A1J1GVH4</accession>
<dbReference type="OMA" id="FRFNYHS"/>
<dbReference type="PROSITE" id="PS00626">
    <property type="entry name" value="RCC1_2"/>
    <property type="match status" value="1"/>
</dbReference>
<dbReference type="InterPro" id="IPR000408">
    <property type="entry name" value="Reg_chr_condens"/>
</dbReference>
<evidence type="ECO:0000313" key="1">
    <source>
        <dbReference type="EMBL" id="CRG96485.1"/>
    </source>
</evidence>
<dbReference type="EMBL" id="CVMV01000059">
    <property type="protein sequence ID" value="CRG96485.1"/>
    <property type="molecule type" value="Genomic_DNA"/>
</dbReference>
<organism evidence="1 2">
    <name type="scientific">Plasmodium gallinaceum</name>
    <dbReference type="NCBI Taxonomy" id="5849"/>
    <lineage>
        <taxon>Eukaryota</taxon>
        <taxon>Sar</taxon>
        <taxon>Alveolata</taxon>
        <taxon>Apicomplexa</taxon>
        <taxon>Aconoidasida</taxon>
        <taxon>Haemosporida</taxon>
        <taxon>Plasmodiidae</taxon>
        <taxon>Plasmodium</taxon>
        <taxon>Plasmodium (Haemamoeba)</taxon>
    </lineage>
</organism>
<dbReference type="OrthoDB" id="8068875at2759"/>
<evidence type="ECO:0000313" key="2">
    <source>
        <dbReference type="Proteomes" id="UP000220797"/>
    </source>
</evidence>
<dbReference type="GO" id="GO:0005737">
    <property type="term" value="C:cytoplasm"/>
    <property type="evidence" value="ECO:0007669"/>
    <property type="project" value="TreeGrafter"/>
</dbReference>
<comment type="caution">
    <text evidence="1">The sequence shown here is derived from an EMBL/GenBank/DDBJ whole genome shotgun (WGS) entry which is preliminary data.</text>
</comment>
<protein>
    <recommendedName>
        <fullName evidence="3">Regulator of chromosome condensation</fullName>
    </recommendedName>
</protein>
<dbReference type="InterPro" id="IPR051553">
    <property type="entry name" value="Ran_GTPase-activating"/>
</dbReference>
<dbReference type="Pfam" id="PF13540">
    <property type="entry name" value="RCC1_2"/>
    <property type="match status" value="2"/>
</dbReference>
<name>A0A1J1GVH4_PLAGA</name>
<dbReference type="RefSeq" id="XP_028529290.1">
    <property type="nucleotide sequence ID" value="XM_028672771.1"/>
</dbReference>
<dbReference type="VEuPathDB" id="PlasmoDB:PGAL8A_00371000"/>
<sequence length="839" mass="99963">MILNEDIKIPLSNVYLYKNGELELIKELENVFIKRVNTCCNSINIVLNSNDKNKYNTLIKLNEANNCSSSYLNISYNDTCDFNFITSDLNLYLFYNNYKRQKEFKNLNNENSNKQYKEEFTANGKNIKNQHEEGSKKDKGILQRRNIKNFLLNNEKDNVWNYKIENIHEKEKKILHIIFEKIFFCSSEFYGINEEKEVYKWNIDIDNDKIIYNYHSKFINYINFSEKEKIIDISCGKNHALFLSKKKNCYACGSNYNYQVCEEKKIFYNKPKLVVLDKKKKKKVKYISAGYSHNLICTSENEIYGWGNNMHGQLLSSNNNFVKVPSLIFNQNIWNNLMKKKFKSKNKKKEELIINGNKKFHEEIKTKEVYEILESREKSFMDEKDNEKIDEIKNLNEQFFNLNNIKCKNKIEIKKICCGFSFSCILLKNKNCYIIGKTRYNLKENFNYPVKINKKKKIDNVFCNFFDIILVDHLKILKTYPAIIKSNCKNSIFLFFNFKIKNCLDFNIKLIENNFKENKKYKYSKIDKECKNNEELINANTLHPIDKNEKENYTEVFFHFNYCNDKIIYNLSSSNLFDSFSKNLCDIKSEHSVSCKINRNKINKKLFLILYNSIFYLNSNENIILSNYEGKIKSILPNNLALIKNIKIKIKINKAPIYVKKDYINVLYHFKDDKNEYYKFSRGRMNKKRKCIYTNTSFINSNNSQSSTLKQFNRCDIYFSLGNNFYLNSFPITIIKPEILNIIPNNVDVHDNKNVNINMLHLSNKFEYLHVILYNQHLQFIYKKAYYNSKENNYYFSIPLIPVILFKKVQSDFLKFNVFASYNNVEYSKNEIILTVFNV</sequence>
<dbReference type="InterPro" id="IPR009091">
    <property type="entry name" value="RCC1/BLIP-II"/>
</dbReference>
<gene>
    <name evidence="1" type="ORF">PGAL8A_00371000</name>
</gene>
<dbReference type="AlphaFoldDB" id="A0A1J1GVH4"/>
<dbReference type="PANTHER" id="PTHR45982:SF1">
    <property type="entry name" value="REGULATOR OF CHROMOSOME CONDENSATION"/>
    <property type="match status" value="1"/>
</dbReference>
<dbReference type="PANTHER" id="PTHR45982">
    <property type="entry name" value="REGULATOR OF CHROMOSOME CONDENSATION"/>
    <property type="match status" value="1"/>
</dbReference>
<proteinExistence type="predicted"/>
<dbReference type="SUPFAM" id="SSF50985">
    <property type="entry name" value="RCC1/BLIP-II"/>
    <property type="match status" value="1"/>
</dbReference>